<evidence type="ECO:0000313" key="3">
    <source>
        <dbReference type="Proteomes" id="UP000434582"/>
    </source>
</evidence>
<feature type="compositionally biased region" description="Low complexity" evidence="1">
    <location>
        <begin position="273"/>
        <end position="295"/>
    </location>
</feature>
<feature type="region of interest" description="Disordered" evidence="1">
    <location>
        <begin position="576"/>
        <end position="597"/>
    </location>
</feature>
<protein>
    <submittedName>
        <fullName evidence="2">Uncharacterized protein</fullName>
    </submittedName>
</protein>
<dbReference type="EMBL" id="WIVE01000060">
    <property type="protein sequence ID" value="MQX37901.1"/>
    <property type="molecule type" value="Genomic_DNA"/>
</dbReference>
<name>A0A7X1ZG45_9PROT</name>
<proteinExistence type="predicted"/>
<dbReference type="AlphaFoldDB" id="A0A7X1ZG45"/>
<feature type="compositionally biased region" description="Low complexity" evidence="1">
    <location>
        <begin position="199"/>
        <end position="212"/>
    </location>
</feature>
<accession>A0A7X1ZG45</accession>
<dbReference type="Proteomes" id="UP000434582">
    <property type="component" value="Unassembled WGS sequence"/>
</dbReference>
<sequence>MSTVPPPLPPTVGGTPMPAPAPAMVIVTRPPPAVAALPPDAVVQATVTQGARPGQPVLLDTPLGPLEVRAGQALPRGASLTLVLNTTGPEQAQFRLTSLNGRAIGPGAAALSTASGQTAAAAAGSSASAALGTPRLPGAMTATVLTQSGANAGGGATAAPPGPPGAMLPVGTRLTVQLVSVQAPGGTGGAAPGAGPASGAGQAAPAATVPAGTGTGTGGRAAPPGAGSSAPAPSAVGDLSGRPDGSAGSRPLSALSSLVARVTGQAPPGAGGPAPMAGPLAGSTGATAASGGTAPQTLTGTLMTAPSGGRTLLGTQAGTLALPVRLDAPPGSQVTLSVLSTLPPAPTGPAAAGAALPQGGTTGWPALTESLDTLNRADPAAARALEAAIPRPGPQLAFAMVSVAGALRAGGDIRQWPGEGVTRALDRVGGRGEQLAQTLRRDLADLAGRARETPGGEWRAITLPFADQAEISAISLILRVPGGGRGDRDGAGQDGDDERAGGGEPGQRFLVDVTLSELGRIQIDGLMQAKARRLQIILRTGRPLPEEMCRDLQVIADTSLAAFGLDGALSIRADEPFLDPLPAGDGPPPTPPGGLVA</sequence>
<evidence type="ECO:0000256" key="1">
    <source>
        <dbReference type="SAM" id="MobiDB-lite"/>
    </source>
</evidence>
<dbReference type="OrthoDB" id="8479549at2"/>
<comment type="caution">
    <text evidence="2">The sequence shown here is derived from an EMBL/GenBank/DDBJ whole genome shotgun (WGS) entry which is preliminary data.</text>
</comment>
<feature type="compositionally biased region" description="Low complexity" evidence="1">
    <location>
        <begin position="220"/>
        <end position="237"/>
    </location>
</feature>
<feature type="compositionally biased region" description="Gly residues" evidence="1">
    <location>
        <begin position="185"/>
        <end position="198"/>
    </location>
</feature>
<evidence type="ECO:0000313" key="2">
    <source>
        <dbReference type="EMBL" id="MQX37901.1"/>
    </source>
</evidence>
<feature type="region of interest" description="Disordered" evidence="1">
    <location>
        <begin position="183"/>
        <end position="299"/>
    </location>
</feature>
<organism evidence="2 3">
    <name type="scientific">Roseospira navarrensis</name>
    <dbReference type="NCBI Taxonomy" id="140058"/>
    <lineage>
        <taxon>Bacteria</taxon>
        <taxon>Pseudomonadati</taxon>
        <taxon>Pseudomonadota</taxon>
        <taxon>Alphaproteobacteria</taxon>
        <taxon>Rhodospirillales</taxon>
        <taxon>Rhodospirillaceae</taxon>
        <taxon>Roseospira</taxon>
    </lineage>
</organism>
<dbReference type="RefSeq" id="WP_153345845.1">
    <property type="nucleotide sequence ID" value="NZ_WIVE01000060.1"/>
</dbReference>
<keyword evidence="3" id="KW-1185">Reference proteome</keyword>
<reference evidence="2 3" key="1">
    <citation type="submission" date="2019-10" db="EMBL/GenBank/DDBJ databases">
        <title>Draft whole-genome sequence of the purple nonsulfur photosynthetic bacterium Roseospira navarrensis DSM 15114.</title>
        <authorList>
            <person name="Kyndt J.A."/>
            <person name="Meyer T.E."/>
        </authorList>
    </citation>
    <scope>NUCLEOTIDE SEQUENCE [LARGE SCALE GENOMIC DNA]</scope>
    <source>
        <strain evidence="2 3">DSM 15114</strain>
    </source>
</reference>
<feature type="compositionally biased region" description="Pro residues" evidence="1">
    <location>
        <begin position="585"/>
        <end position="597"/>
    </location>
</feature>
<gene>
    <name evidence="2" type="ORF">GHC57_15375</name>
</gene>
<feature type="region of interest" description="Disordered" evidence="1">
    <location>
        <begin position="484"/>
        <end position="506"/>
    </location>
</feature>